<evidence type="ECO:0000259" key="12">
    <source>
        <dbReference type="PROSITE" id="PS50102"/>
    </source>
</evidence>
<dbReference type="PANTHER" id="PTHR19965">
    <property type="entry name" value="RNA AND EXPORT FACTOR BINDING PROTEIN"/>
    <property type="match status" value="1"/>
</dbReference>
<evidence type="ECO:0000256" key="6">
    <source>
        <dbReference type="ARBA" id="ARBA00022968"/>
    </source>
</evidence>
<comment type="similarity">
    <text evidence="2">Belongs to the OST4 family.</text>
</comment>
<dbReference type="GO" id="GO:0005634">
    <property type="term" value="C:nucleus"/>
    <property type="evidence" value="ECO:0007669"/>
    <property type="project" value="TreeGrafter"/>
</dbReference>
<feature type="transmembrane region" description="Helical" evidence="11">
    <location>
        <begin position="208"/>
        <end position="236"/>
    </location>
</feature>
<evidence type="ECO:0000256" key="7">
    <source>
        <dbReference type="ARBA" id="ARBA00022989"/>
    </source>
</evidence>
<dbReference type="InterPro" id="IPR025715">
    <property type="entry name" value="FoP_C"/>
</dbReference>
<dbReference type="InterPro" id="IPR051229">
    <property type="entry name" value="ALYREF_mRNA_export"/>
</dbReference>
<keyword evidence="8 11" id="KW-0472">Membrane</keyword>
<evidence type="ECO:0000256" key="9">
    <source>
        <dbReference type="PROSITE-ProRule" id="PRU00176"/>
    </source>
</evidence>
<dbReference type="InterPro" id="IPR012677">
    <property type="entry name" value="Nucleotide-bd_a/b_plait_sf"/>
</dbReference>
<feature type="compositionally biased region" description="Low complexity" evidence="10">
    <location>
        <begin position="399"/>
        <end position="420"/>
    </location>
</feature>
<dbReference type="Proteomes" id="UP000070328">
    <property type="component" value="Unassembled WGS sequence"/>
</dbReference>
<feature type="transmembrane region" description="Helical" evidence="11">
    <location>
        <begin position="7"/>
        <end position="28"/>
    </location>
</feature>
<name>A0A135TIW6_9PEZI</name>
<evidence type="ECO:0000256" key="8">
    <source>
        <dbReference type="ARBA" id="ARBA00023136"/>
    </source>
</evidence>
<comment type="caution">
    <text evidence="13">The sequence shown here is derived from an EMBL/GenBank/DDBJ whole genome shotgun (WGS) entry which is preliminary data.</text>
</comment>
<keyword evidence="14" id="KW-1185">Reference proteome</keyword>
<evidence type="ECO:0000256" key="10">
    <source>
        <dbReference type="SAM" id="MobiDB-lite"/>
    </source>
</evidence>
<proteinExistence type="inferred from homology"/>
<feature type="compositionally biased region" description="Basic residues" evidence="10">
    <location>
        <begin position="370"/>
        <end position="382"/>
    </location>
</feature>
<evidence type="ECO:0000256" key="1">
    <source>
        <dbReference type="ARBA" id="ARBA00004643"/>
    </source>
</evidence>
<feature type="region of interest" description="Disordered" evidence="10">
    <location>
        <begin position="133"/>
        <end position="189"/>
    </location>
</feature>
<dbReference type="PROSITE" id="PS50102">
    <property type="entry name" value="RRM"/>
    <property type="match status" value="1"/>
</dbReference>
<dbReference type="InterPro" id="IPR000504">
    <property type="entry name" value="RRM_dom"/>
</dbReference>
<dbReference type="Gene3D" id="3.30.70.330">
    <property type="match status" value="1"/>
</dbReference>
<feature type="compositionally biased region" description="Low complexity" evidence="10">
    <location>
        <begin position="148"/>
        <end position="163"/>
    </location>
</feature>
<feature type="compositionally biased region" description="Low complexity" evidence="10">
    <location>
        <begin position="173"/>
        <end position="184"/>
    </location>
</feature>
<dbReference type="SMART" id="SM01218">
    <property type="entry name" value="FoP_duplication"/>
    <property type="match status" value="1"/>
</dbReference>
<evidence type="ECO:0000256" key="11">
    <source>
        <dbReference type="SAM" id="Phobius"/>
    </source>
</evidence>
<organism evidence="13 14">
    <name type="scientific">Colletotrichum simmondsii</name>
    <dbReference type="NCBI Taxonomy" id="703756"/>
    <lineage>
        <taxon>Eukaryota</taxon>
        <taxon>Fungi</taxon>
        <taxon>Dikarya</taxon>
        <taxon>Ascomycota</taxon>
        <taxon>Pezizomycotina</taxon>
        <taxon>Sordariomycetes</taxon>
        <taxon>Hypocreomycetidae</taxon>
        <taxon>Glomerellales</taxon>
        <taxon>Glomerellaceae</taxon>
        <taxon>Colletotrichum</taxon>
        <taxon>Colletotrichum acutatum species complex</taxon>
    </lineage>
</organism>
<dbReference type="InterPro" id="IPR018943">
    <property type="entry name" value="Oligosaccaryltransferase"/>
</dbReference>
<protein>
    <submittedName>
        <fullName evidence="13">RNA recognition domain-containing protein</fullName>
    </submittedName>
</protein>
<evidence type="ECO:0000256" key="3">
    <source>
        <dbReference type="ARBA" id="ARBA00022692"/>
    </source>
</evidence>
<feature type="region of interest" description="Disordered" evidence="10">
    <location>
        <begin position="327"/>
        <end position="427"/>
    </location>
</feature>
<evidence type="ECO:0000256" key="4">
    <source>
        <dbReference type="ARBA" id="ARBA00022824"/>
    </source>
</evidence>
<keyword evidence="7 11" id="KW-1133">Transmembrane helix</keyword>
<dbReference type="SUPFAM" id="SSF54928">
    <property type="entry name" value="RNA-binding domain, RBD"/>
    <property type="match status" value="1"/>
</dbReference>
<comment type="subcellular location">
    <subcellularLocation>
        <location evidence="1">Endoplasmic reticulum membrane</location>
        <topology evidence="1">Single-pass type III membrane protein</topology>
    </subcellularLocation>
</comment>
<keyword evidence="5 9" id="KW-0694">RNA-binding</keyword>
<dbReference type="SMART" id="SM00360">
    <property type="entry name" value="RRM"/>
    <property type="match status" value="1"/>
</dbReference>
<keyword evidence="4" id="KW-0256">Endoplasmic reticulum</keyword>
<keyword evidence="3 11" id="KW-0812">Transmembrane</keyword>
<dbReference type="SUPFAM" id="SSF103464">
    <property type="entry name" value="Oligosaccharyltransferase subunit ost4p"/>
    <property type="match status" value="1"/>
</dbReference>
<dbReference type="Pfam" id="PF00076">
    <property type="entry name" value="RRM_1"/>
    <property type="match status" value="1"/>
</dbReference>
<evidence type="ECO:0000313" key="14">
    <source>
        <dbReference type="Proteomes" id="UP000070328"/>
    </source>
</evidence>
<accession>A0A135TIW6</accession>
<dbReference type="GO" id="GO:0003729">
    <property type="term" value="F:mRNA binding"/>
    <property type="evidence" value="ECO:0007669"/>
    <property type="project" value="TreeGrafter"/>
</dbReference>
<dbReference type="PANTHER" id="PTHR19965:SF35">
    <property type="entry name" value="RNA ANNEALING PROTEIN YRA1"/>
    <property type="match status" value="1"/>
</dbReference>
<dbReference type="EMBL" id="JFBX01000140">
    <property type="protein sequence ID" value="KXH48140.1"/>
    <property type="molecule type" value="Genomic_DNA"/>
</dbReference>
<dbReference type="GO" id="GO:0005789">
    <property type="term" value="C:endoplasmic reticulum membrane"/>
    <property type="evidence" value="ECO:0007669"/>
    <property type="project" value="UniProtKB-SubCell"/>
</dbReference>
<evidence type="ECO:0000256" key="5">
    <source>
        <dbReference type="ARBA" id="ARBA00022884"/>
    </source>
</evidence>
<feature type="compositionally biased region" description="Low complexity" evidence="10">
    <location>
        <begin position="343"/>
        <end position="357"/>
    </location>
</feature>
<gene>
    <name evidence="13" type="ORF">CSIM01_08692</name>
</gene>
<keyword evidence="6" id="KW-0735">Signal-anchor</keyword>
<dbReference type="InterPro" id="IPR035979">
    <property type="entry name" value="RBD_domain_sf"/>
</dbReference>
<dbReference type="Pfam" id="PF10215">
    <property type="entry name" value="Ost4"/>
    <property type="match status" value="1"/>
</dbReference>
<evidence type="ECO:0000256" key="2">
    <source>
        <dbReference type="ARBA" id="ARBA00007685"/>
    </source>
</evidence>
<dbReference type="AlphaFoldDB" id="A0A135TIW6"/>
<feature type="compositionally biased region" description="Gly residues" evidence="10">
    <location>
        <begin position="358"/>
        <end position="369"/>
    </location>
</feature>
<dbReference type="OrthoDB" id="346839at2759"/>
<reference evidence="13 14" key="1">
    <citation type="submission" date="2014-02" db="EMBL/GenBank/DDBJ databases">
        <title>The genome sequence of Colletotrichum simmondsii CBS122122.</title>
        <authorList>
            <person name="Baroncelli R."/>
            <person name="Thon M.R."/>
        </authorList>
    </citation>
    <scope>NUCLEOTIDE SEQUENCE [LARGE SCALE GENOMIC DNA]</scope>
    <source>
        <strain evidence="13 14">CBS122122</strain>
    </source>
</reference>
<evidence type="ECO:0000313" key="13">
    <source>
        <dbReference type="EMBL" id="KXH48140.1"/>
    </source>
</evidence>
<dbReference type="InterPro" id="IPR036330">
    <property type="entry name" value="Ost4p_sf"/>
</dbReference>
<sequence>MISDNDLYRLAIFLGSAAMVLIIFYHYVEVNTEEEKPEKAARPANSCILYLFLQTDHSSCASLYASEFDSSSHQHFISHHALHDLIILEETLRPAAFSSQHYRKQIFLSNKSNTTTIIMSGKLDQSLDEILSTQRRSAGGPGRRSQRRSTGGRPAAAAPVGGVQKTSRPARGAAANKPNAAKPAQGSGDSKVIVSNLPKDVNEQQIKLWLQLGLLWGWTLTCVLTLTALLAANLLCSGRLLDFCRYLAPRAAREYFLTSVGPIKRVDISYGPNSVSRGIANITFREADGASKAFQKLNGLLVDNRPIKIEIVVGASQAANVIPPAKKTLAERTTQPKAQPKSAANNKRNNNNNNANAGKGGPAAAGTGGKKPRAKRTGRPAKKTAEELDSEMADYFESGANPNENAAAPAPAPAGTNGDAAMEDEIM</sequence>
<feature type="domain" description="RRM" evidence="12">
    <location>
        <begin position="227"/>
        <end position="314"/>
    </location>
</feature>